<sequence>MPFTDQETQALLAQKGVGKTVIRRLHEMGLDSPAKLAAADVADILAQGAALTGSSCWKNSPQARAAVQAAVAWAQHYCRDAQAEV</sequence>
<reference evidence="1 2" key="1">
    <citation type="submission" date="2022-02" db="EMBL/GenBank/DDBJ databases">
        <title>Genome sequence data of Kingella unionensis sp. nov. strain CICC 24913 (CCUG 75125).</title>
        <authorList>
            <person name="Xiao M."/>
        </authorList>
    </citation>
    <scope>NUCLEOTIDE SEQUENCE [LARGE SCALE GENOMIC DNA]</scope>
    <source>
        <strain evidence="1 2">CICC 24913</strain>
    </source>
</reference>
<dbReference type="Proteomes" id="UP001298424">
    <property type="component" value="Unassembled WGS sequence"/>
</dbReference>
<proteinExistence type="predicted"/>
<organism evidence="1 2">
    <name type="scientific">Kingella pumchi</name>
    <dbReference type="NCBI Taxonomy" id="2779506"/>
    <lineage>
        <taxon>Bacteria</taxon>
        <taxon>Pseudomonadati</taxon>
        <taxon>Pseudomonadota</taxon>
        <taxon>Betaproteobacteria</taxon>
        <taxon>Neisseriales</taxon>
        <taxon>Neisseriaceae</taxon>
        <taxon>Kingella</taxon>
    </lineage>
</organism>
<evidence type="ECO:0000313" key="1">
    <source>
        <dbReference type="EMBL" id="MCG6503434.1"/>
    </source>
</evidence>
<dbReference type="EMBL" id="JAKOOW010000009">
    <property type="protein sequence ID" value="MCG6503434.1"/>
    <property type="molecule type" value="Genomic_DNA"/>
</dbReference>
<protein>
    <submittedName>
        <fullName evidence="1">Recombinase RecA</fullName>
    </submittedName>
</protein>
<dbReference type="RefSeq" id="WP_238745786.1">
    <property type="nucleotide sequence ID" value="NZ_JAKOOW010000009.1"/>
</dbReference>
<name>A0ABS9NKU9_9NEIS</name>
<keyword evidence="2" id="KW-1185">Reference proteome</keyword>
<comment type="caution">
    <text evidence="1">The sequence shown here is derived from an EMBL/GenBank/DDBJ whole genome shotgun (WGS) entry which is preliminary data.</text>
</comment>
<accession>A0ABS9NKU9</accession>
<gene>
    <name evidence="1" type="ORF">MB824_02850</name>
</gene>
<evidence type="ECO:0000313" key="2">
    <source>
        <dbReference type="Proteomes" id="UP001298424"/>
    </source>
</evidence>